<dbReference type="Gene3D" id="2.60.120.200">
    <property type="match status" value="1"/>
</dbReference>
<dbReference type="Proteomes" id="UP000830454">
    <property type="component" value="Chromosome"/>
</dbReference>
<protein>
    <submittedName>
        <fullName evidence="1">Uncharacterized protein</fullName>
    </submittedName>
</protein>
<gene>
    <name evidence="1" type="ORF">LXD69_10650</name>
</gene>
<keyword evidence="2" id="KW-1185">Reference proteome</keyword>
<evidence type="ECO:0000313" key="1">
    <source>
        <dbReference type="EMBL" id="UOX32510.1"/>
    </source>
</evidence>
<proteinExistence type="predicted"/>
<dbReference type="EMBL" id="CP090145">
    <property type="protein sequence ID" value="UOX32510.1"/>
    <property type="molecule type" value="Genomic_DNA"/>
</dbReference>
<reference evidence="1" key="2">
    <citation type="submission" date="2022-04" db="EMBL/GenBank/DDBJ databases">
        <title>Complete Genome Sequence of Flavobacterium sediminilitoris YSM-43, Isolated from a Tidal Sediment.</title>
        <authorList>
            <person name="Lee P.A."/>
        </authorList>
    </citation>
    <scope>NUCLEOTIDE SEQUENCE</scope>
    <source>
        <strain evidence="1">YSM-43</strain>
    </source>
</reference>
<reference evidence="1" key="1">
    <citation type="submission" date="2021-12" db="EMBL/GenBank/DDBJ databases">
        <authorList>
            <person name="Cha I.-T."/>
            <person name="Lee K.-E."/>
            <person name="Park S.-J."/>
        </authorList>
    </citation>
    <scope>NUCLEOTIDE SEQUENCE</scope>
    <source>
        <strain evidence="1">YSM-43</strain>
    </source>
</reference>
<dbReference type="RefSeq" id="WP_045968107.1">
    <property type="nucleotide sequence ID" value="NZ_CP090145.1"/>
</dbReference>
<evidence type="ECO:0000313" key="2">
    <source>
        <dbReference type="Proteomes" id="UP000830454"/>
    </source>
</evidence>
<sequence>MKIKKYFYSLVLSLITLTFFGQSLPANRYHVPYLLDQVSVSPSFAYSLRKLSRGYTGFAVKIRRSTDNAEANVSFNNNDIVANDSQVVITSQGSSSLTVGQKITYSAFVGASNVFVTTWYDQGANAYNAIQTINANQPRLVLNSAGSSNTLPSILYNGAVEPDCLVVNQPIQNLINSGINGSFMLLCKPTQNTDQHSFGMRSASNWRWSIHINWSDEYCYFDASEECCATNRRFYNSSSLNIYKQYSFVRGTAYKTIRLNNVVTTLNNASATSYSQTGGAFYLGSWGATNAKGFYGNAPEAILFPTDLATSELDIIERNQMNFWL</sequence>
<name>A0ABY4HJ10_9FLAO</name>
<accession>A0ABY4HJ10</accession>
<organism evidence="1 2">
    <name type="scientific">Flavobacterium sediminilitoris</name>
    <dbReference type="NCBI Taxonomy" id="2024526"/>
    <lineage>
        <taxon>Bacteria</taxon>
        <taxon>Pseudomonadati</taxon>
        <taxon>Bacteroidota</taxon>
        <taxon>Flavobacteriia</taxon>
        <taxon>Flavobacteriales</taxon>
        <taxon>Flavobacteriaceae</taxon>
        <taxon>Flavobacterium</taxon>
    </lineage>
</organism>